<protein>
    <recommendedName>
        <fullName evidence="5">HD domain-containing protein</fullName>
    </recommendedName>
</protein>
<dbReference type="InterPro" id="IPR051094">
    <property type="entry name" value="Diverse_Catalytic_Enzymes"/>
</dbReference>
<proteinExistence type="predicted"/>
<reference evidence="3 4" key="1">
    <citation type="submission" date="2015-04" db="EMBL/GenBank/DDBJ databases">
        <title>Complete Genome Sequence of Kosmotoga pacifica SLHLJ1.</title>
        <authorList>
            <person name="Jiang L.J."/>
            <person name="Shao Z.Z."/>
            <person name="Jebbar M."/>
        </authorList>
    </citation>
    <scope>NUCLEOTIDE SEQUENCE [LARGE SCALE GENOMIC DNA]</scope>
    <source>
        <strain evidence="3 4">SLHLJ1</strain>
    </source>
</reference>
<organism evidence="3 4">
    <name type="scientific">Kosmotoga pacifica</name>
    <dbReference type="NCBI Taxonomy" id="1330330"/>
    <lineage>
        <taxon>Bacteria</taxon>
        <taxon>Thermotogati</taxon>
        <taxon>Thermotogota</taxon>
        <taxon>Thermotogae</taxon>
        <taxon>Kosmotogales</taxon>
        <taxon>Kosmotogaceae</taxon>
        <taxon>Kosmotoga</taxon>
    </lineage>
</organism>
<accession>A0A0G2Z5X9</accession>
<evidence type="ECO:0000256" key="1">
    <source>
        <dbReference type="ARBA" id="ARBA00022723"/>
    </source>
</evidence>
<evidence type="ECO:0000313" key="4">
    <source>
        <dbReference type="Proteomes" id="UP000035159"/>
    </source>
</evidence>
<dbReference type="PANTHER" id="PTHR35795:SF1">
    <property type="entry name" value="BIS(5'-NUCLEOSYL)-TETRAPHOSPHATASE, SYMMETRICAL"/>
    <property type="match status" value="1"/>
</dbReference>
<evidence type="ECO:0008006" key="5">
    <source>
        <dbReference type="Google" id="ProtNLM"/>
    </source>
</evidence>
<keyword evidence="4" id="KW-1185">Reference proteome</keyword>
<evidence type="ECO:0000256" key="2">
    <source>
        <dbReference type="ARBA" id="ARBA00022801"/>
    </source>
</evidence>
<dbReference type="AlphaFoldDB" id="A0A0G2Z5X9"/>
<keyword evidence="2" id="KW-0378">Hydrolase</keyword>
<gene>
    <name evidence="3" type="ORF">IX53_02930</name>
</gene>
<dbReference type="RefSeq" id="WP_047754082.1">
    <property type="nucleotide sequence ID" value="NZ_CAJUHA010000019.1"/>
</dbReference>
<dbReference type="Proteomes" id="UP000035159">
    <property type="component" value="Chromosome"/>
</dbReference>
<dbReference type="PANTHER" id="PTHR35795">
    <property type="entry name" value="SLR1885 PROTEIN"/>
    <property type="match status" value="1"/>
</dbReference>
<dbReference type="GO" id="GO:0016787">
    <property type="term" value="F:hydrolase activity"/>
    <property type="evidence" value="ECO:0007669"/>
    <property type="project" value="UniProtKB-KW"/>
</dbReference>
<dbReference type="SUPFAM" id="SSF109604">
    <property type="entry name" value="HD-domain/PDEase-like"/>
    <property type="match status" value="1"/>
</dbReference>
<dbReference type="STRING" id="1330330.IX53_02930"/>
<dbReference type="OrthoDB" id="46240at2"/>
<sequence length="204" mass="23648">MLFLTIHYREIDKVSKIAKELCTTNRIKHIEGVANFIQKLASIHSLDQKSCMMLAWGHDLFRDFNEEGLFKLAEAFNYRPNALERDNPILLHGKIAALYLRKIFCIDDDIFQSIYWHVSGHPDLPVIGKALLIADMAEENRDFPEVNIIRRSAFCDLEKTFITVIRLKMIWALRNNLYILPETVTAWNRLLVGGVTDGYHKDSE</sequence>
<dbReference type="KEGG" id="kpf:IX53_02930"/>
<dbReference type="Gene3D" id="1.10.3210.10">
    <property type="entry name" value="Hypothetical protein af1432"/>
    <property type="match status" value="1"/>
</dbReference>
<dbReference type="NCBIfam" id="TIGR00488">
    <property type="entry name" value="bis(5'-nucleosyl)-tetraphosphatase (symmetrical) YqeK"/>
    <property type="match status" value="1"/>
</dbReference>
<dbReference type="InterPro" id="IPR005249">
    <property type="entry name" value="YqeK"/>
</dbReference>
<dbReference type="EMBL" id="CP011232">
    <property type="protein sequence ID" value="AKI96947.1"/>
    <property type="molecule type" value="Genomic_DNA"/>
</dbReference>
<dbReference type="GO" id="GO:0046872">
    <property type="term" value="F:metal ion binding"/>
    <property type="evidence" value="ECO:0007669"/>
    <property type="project" value="UniProtKB-KW"/>
</dbReference>
<name>A0A0G2Z5X9_9BACT</name>
<evidence type="ECO:0000313" key="3">
    <source>
        <dbReference type="EMBL" id="AKI96947.1"/>
    </source>
</evidence>
<keyword evidence="1" id="KW-0479">Metal-binding</keyword>